<dbReference type="EMBL" id="MF405918">
    <property type="protein sequence ID" value="QKU33448.1"/>
    <property type="molecule type" value="Genomic_DNA"/>
</dbReference>
<dbReference type="GeneID" id="80516738"/>
<proteinExistence type="predicted"/>
<organism evidence="1">
    <name type="scientific">Tupanvirus deep ocean</name>
    <dbReference type="NCBI Taxonomy" id="2126984"/>
    <lineage>
        <taxon>Viruses</taxon>
        <taxon>Varidnaviria</taxon>
        <taxon>Bamfordvirae</taxon>
        <taxon>Nucleocytoviricota</taxon>
        <taxon>Megaviricetes</taxon>
        <taxon>Imitervirales</taxon>
        <taxon>Mimiviridae</taxon>
        <taxon>Megamimivirinae</taxon>
        <taxon>Tupanvirus</taxon>
        <taxon>Tupanvirus altamarinense</taxon>
    </lineage>
</organism>
<sequence length="382" mass="45610">MISVEENKNLLENIRAKMERLPSKVSDYAKNNILYNLSNPRQNIICGVNFTKHSEIKINGEINFNFVMMNCSCIYRYNTSEKGEEGKIKLDRVRYLGIKVYDLFKILWLKNKMVNDEFEHDKRKISNKILKINTDENINPIIGYCGHQGSLFLIENRTHLQYNTENFANSVVLFNESCDLYTLFYPNNLFNPNYNPERGLKYLNQLVEHITKPFLQSLVNVFYFNNPNINEIDTEIVFDEPRSLISIMEEYHSGKRIYHILKKLIKENECPVMIFSDINEFMGKNADIIPIEHFNKIYFRKWDIAENSYIMGYHYYSIYKCPIDNITNVIEKKMTEKKKGKNYFKYDHYNKYHIADTKKENAKNTKRLIHEELENFRQENDF</sequence>
<accession>A0A6N1NMT4</accession>
<reference evidence="1" key="1">
    <citation type="submission" date="2017-06" db="EMBL/GenBank/DDBJ databases">
        <authorList>
            <person name="Assis F.L."/>
            <person name="Abrahao J.S."/>
            <person name="Silva L."/>
            <person name="Khalil J.B."/>
            <person name="Rodrigues R."/>
            <person name="Silva L.S."/>
            <person name="Boratto P."/>
            <person name="Andrade M."/>
            <person name="Kroon E.G."/>
            <person name="Ribeiro B."/>
            <person name="Bergier I."/>
            <person name="Seligmann H."/>
            <person name="Ghigo E."/>
            <person name="Colson P."/>
            <person name="Levasseur A."/>
            <person name="Raoult D."/>
            <person name="Scola B.L."/>
        </authorList>
    </citation>
    <scope>NUCLEOTIDE SEQUENCE</scope>
    <source>
        <strain evidence="1">Deep ocean</strain>
    </source>
</reference>
<evidence type="ECO:0000313" key="1">
    <source>
        <dbReference type="EMBL" id="QKU33448.1"/>
    </source>
</evidence>
<name>A0A6N1NMT4_9VIRU</name>
<dbReference type="RefSeq" id="YP_010780047.1">
    <property type="nucleotide sequence ID" value="NC_075038.1"/>
</dbReference>
<reference evidence="1" key="2">
    <citation type="journal article" date="2018" name="Nat. Commun.">
        <title>Tailed giant Tupanvirus possesses the most complete translational apparatus of the known virosphere.</title>
        <authorList>
            <person name="Abrahao J."/>
            <person name="Silva L."/>
            <person name="Silva L.S."/>
            <person name="Khalil J.Y.B."/>
            <person name="Rodrigues R."/>
            <person name="Arantes T."/>
            <person name="Assis F."/>
            <person name="Boratto P."/>
            <person name="Andrade M."/>
            <person name="Kroon E.G."/>
            <person name="Ribeiro B."/>
            <person name="Bergier I."/>
            <person name="Seligmann H."/>
            <person name="Ghigo E."/>
            <person name="Colson P."/>
            <person name="Levasseur A."/>
            <person name="Kroemer G."/>
            <person name="Raoult D."/>
            <person name="La Scola B."/>
        </authorList>
    </citation>
    <scope>NUCLEOTIDE SEQUENCE [LARGE SCALE GENOMIC DNA]</scope>
    <source>
        <strain evidence="1">Deep ocean</strain>
    </source>
</reference>
<dbReference type="KEGG" id="vg:80516738"/>
<protein>
    <submittedName>
        <fullName evidence="1">Putative ORFan</fullName>
    </submittedName>
</protein>